<accession>A0A0J9BF60</accession>
<evidence type="ECO:0000313" key="1">
    <source>
        <dbReference type="EMBL" id="KMW10866.1"/>
    </source>
</evidence>
<organism evidence="1 2">
    <name type="scientific">[Clostridium] citroniae WAL-19142</name>
    <dbReference type="NCBI Taxonomy" id="742734"/>
    <lineage>
        <taxon>Bacteria</taxon>
        <taxon>Bacillati</taxon>
        <taxon>Bacillota</taxon>
        <taxon>Clostridia</taxon>
        <taxon>Lachnospirales</taxon>
        <taxon>Lachnospiraceae</taxon>
        <taxon>Enterocloster</taxon>
    </lineage>
</organism>
<evidence type="ECO:0000313" key="2">
    <source>
        <dbReference type="Proteomes" id="UP000037392"/>
    </source>
</evidence>
<gene>
    <name evidence="1" type="ORF">HMPREF9470_05505</name>
</gene>
<proteinExistence type="predicted"/>
<dbReference type="EMBL" id="ADLK01000058">
    <property type="protein sequence ID" value="KMW10866.1"/>
    <property type="molecule type" value="Genomic_DNA"/>
</dbReference>
<comment type="caution">
    <text evidence="1">The sequence shown here is derived from an EMBL/GenBank/DDBJ whole genome shotgun (WGS) entry which is preliminary data.</text>
</comment>
<dbReference type="Proteomes" id="UP000037392">
    <property type="component" value="Unassembled WGS sequence"/>
</dbReference>
<protein>
    <submittedName>
        <fullName evidence="1">Uncharacterized protein</fullName>
    </submittedName>
</protein>
<reference evidence="1 2" key="1">
    <citation type="submission" date="2011-04" db="EMBL/GenBank/DDBJ databases">
        <title>The Genome Sequence of Clostridium citroniae WAL-19142.</title>
        <authorList>
            <consortium name="The Broad Institute Genome Sequencing Platform"/>
            <person name="Earl A."/>
            <person name="Ward D."/>
            <person name="Feldgarden M."/>
            <person name="Gevers D."/>
            <person name="Warren Y.A."/>
            <person name="Tyrrell K.L."/>
            <person name="Citron D.M."/>
            <person name="Goldstein E.J."/>
            <person name="Daigneault M."/>
            <person name="Allen-Vercoe E."/>
            <person name="Young S.K."/>
            <person name="Zeng Q."/>
            <person name="Gargeya S."/>
            <person name="Fitzgerald M."/>
            <person name="Haas B."/>
            <person name="Abouelleil A."/>
            <person name="Alvarado L."/>
            <person name="Arachchi H.M."/>
            <person name="Berlin A."/>
            <person name="Brown A."/>
            <person name="Chapman S.B."/>
            <person name="Chen Z."/>
            <person name="Dunbar C."/>
            <person name="Freedman E."/>
            <person name="Gearin G."/>
            <person name="Gellesch M."/>
            <person name="Goldberg J."/>
            <person name="Griggs A."/>
            <person name="Gujja S."/>
            <person name="Heilman E.R."/>
            <person name="Heiman D."/>
            <person name="Howarth C."/>
            <person name="Larson L."/>
            <person name="Lui A."/>
            <person name="MacDonald P.J."/>
            <person name="Mehta T."/>
            <person name="Montmayeur A."/>
            <person name="Murphy C."/>
            <person name="Neiman D."/>
            <person name="Pearson M."/>
            <person name="Priest M."/>
            <person name="Roberts A."/>
            <person name="Saif S."/>
            <person name="Shea T."/>
            <person name="Shenoy N."/>
            <person name="Sisk P."/>
            <person name="Stolte C."/>
            <person name="Sykes S."/>
            <person name="White J."/>
            <person name="Yandava C."/>
            <person name="Wortman J."/>
            <person name="Nusbaum C."/>
            <person name="Birren B."/>
        </authorList>
    </citation>
    <scope>NUCLEOTIDE SEQUENCE [LARGE SCALE GENOMIC DNA]</scope>
    <source>
        <strain evidence="1 2">WAL-19142</strain>
    </source>
</reference>
<name>A0A0J9BF60_9FIRM</name>
<dbReference type="AlphaFoldDB" id="A0A0J9BF60"/>
<feature type="non-terminal residue" evidence="1">
    <location>
        <position position="38"/>
    </location>
</feature>
<sequence length="38" mass="4484">MEVLYKRCCGIDIHKNMMVACVFTSVRKKEVRQFSTMT</sequence>